<reference evidence="4 5" key="1">
    <citation type="submission" date="2016-08" db="EMBL/GenBank/DDBJ databases">
        <title>A Parts List for Fungal Cellulosomes Revealed by Comparative Genomics.</title>
        <authorList>
            <consortium name="DOE Joint Genome Institute"/>
            <person name="Haitjema C.H."/>
            <person name="Gilmore S.P."/>
            <person name="Henske J.K."/>
            <person name="Solomon K.V."/>
            <person name="De Groot R."/>
            <person name="Kuo A."/>
            <person name="Mondo S.J."/>
            <person name="Salamov A.A."/>
            <person name="Labutti K."/>
            <person name="Zhao Z."/>
            <person name="Chiniquy J."/>
            <person name="Barry K."/>
            <person name="Brewer H.M."/>
            <person name="Purvine S.O."/>
            <person name="Wright A.T."/>
            <person name="Boxma B."/>
            <person name="Van Alen T."/>
            <person name="Hackstein J.H."/>
            <person name="Baker S.E."/>
            <person name="Grigoriev I.V."/>
            <person name="O'Malley M.A."/>
        </authorList>
    </citation>
    <scope>NUCLEOTIDE SEQUENCE [LARGE SCALE GENOMIC DNA]</scope>
    <source>
        <strain evidence="4 5">G1</strain>
    </source>
</reference>
<feature type="region of interest" description="Disordered" evidence="2">
    <location>
        <begin position="388"/>
        <end position="487"/>
    </location>
</feature>
<dbReference type="Gene3D" id="1.10.510.10">
    <property type="entry name" value="Transferase(Phosphotransferase) domain 1"/>
    <property type="match status" value="1"/>
</dbReference>
<feature type="compositionally biased region" description="Basic and acidic residues" evidence="2">
    <location>
        <begin position="44"/>
        <end position="70"/>
    </location>
</feature>
<feature type="compositionally biased region" description="Basic and acidic residues" evidence="2">
    <location>
        <begin position="430"/>
        <end position="445"/>
    </location>
</feature>
<dbReference type="InterPro" id="IPR050235">
    <property type="entry name" value="CK1_Ser-Thr_kinase"/>
</dbReference>
<feature type="compositionally biased region" description="Low complexity" evidence="2">
    <location>
        <begin position="459"/>
        <end position="473"/>
    </location>
</feature>
<dbReference type="EC" id="2.7.11.1" evidence="1"/>
<proteinExistence type="predicted"/>
<feature type="compositionally biased region" description="Basic residues" evidence="2">
    <location>
        <begin position="402"/>
        <end position="412"/>
    </location>
</feature>
<dbReference type="CDD" id="cd14016">
    <property type="entry name" value="STKc_CK1"/>
    <property type="match status" value="1"/>
</dbReference>
<dbReference type="InterPro" id="IPR008271">
    <property type="entry name" value="Ser/Thr_kinase_AS"/>
</dbReference>
<dbReference type="PANTHER" id="PTHR11909">
    <property type="entry name" value="CASEIN KINASE-RELATED"/>
    <property type="match status" value="1"/>
</dbReference>
<keyword evidence="4" id="KW-0418">Kinase</keyword>
<feature type="compositionally biased region" description="Basic and acidic residues" evidence="2">
    <location>
        <begin position="388"/>
        <end position="401"/>
    </location>
</feature>
<dbReference type="InterPro" id="IPR000719">
    <property type="entry name" value="Prot_kinase_dom"/>
</dbReference>
<feature type="compositionally biased region" description="Polar residues" evidence="2">
    <location>
        <begin position="446"/>
        <end position="457"/>
    </location>
</feature>
<keyword evidence="4" id="KW-0808">Transferase</keyword>
<organism evidence="4 5">
    <name type="scientific">Neocallimastix californiae</name>
    <dbReference type="NCBI Taxonomy" id="1754190"/>
    <lineage>
        <taxon>Eukaryota</taxon>
        <taxon>Fungi</taxon>
        <taxon>Fungi incertae sedis</taxon>
        <taxon>Chytridiomycota</taxon>
        <taxon>Chytridiomycota incertae sedis</taxon>
        <taxon>Neocallimastigomycetes</taxon>
        <taxon>Neocallimastigales</taxon>
        <taxon>Neocallimastigaceae</taxon>
        <taxon>Neocallimastix</taxon>
    </lineage>
</organism>
<dbReference type="STRING" id="1754190.A0A1Y2EUL0"/>
<comment type="caution">
    <text evidence="4">The sequence shown here is derived from an EMBL/GenBank/DDBJ whole genome shotgun (WGS) entry which is preliminary data.</text>
</comment>
<dbReference type="EMBL" id="MCOG01000026">
    <property type="protein sequence ID" value="ORY75250.1"/>
    <property type="molecule type" value="Genomic_DNA"/>
</dbReference>
<dbReference type="SMART" id="SM00220">
    <property type="entry name" value="S_TKc"/>
    <property type="match status" value="1"/>
</dbReference>
<dbReference type="Pfam" id="PF00069">
    <property type="entry name" value="Pkinase"/>
    <property type="match status" value="1"/>
</dbReference>
<dbReference type="OrthoDB" id="5800476at2759"/>
<keyword evidence="5" id="KW-1185">Reference proteome</keyword>
<name>A0A1Y2EUL0_9FUNG</name>
<dbReference type="GO" id="GO:0005524">
    <property type="term" value="F:ATP binding"/>
    <property type="evidence" value="ECO:0007669"/>
    <property type="project" value="InterPro"/>
</dbReference>
<dbReference type="InterPro" id="IPR011009">
    <property type="entry name" value="Kinase-like_dom_sf"/>
</dbReference>
<sequence>MNQQSAKDKDSLEVPKYSFQIIKNETSAWDSQRKDGYAQSHISSNKDETSTDLVKEKDETKSERTFRNDNENNNQSAWKAYSKKTLDEIFNEYDFNKVIGKGYCGTIFKGMNKITKQAIAIKAESINSNDKHLHLEYAIYQRLYGVEGMPKVLYFGQKNTENIMIMELLGPSIESLFNICERHFSIKTVCMIGKQLLTRLEMVHKRGIIYRDIKPENFLIVSTVYLADFGLSEFYRDEKTGLYVPDELKAPCGTPRYMSLNTHKCRQQTPRDDIEALGYCLIYFLLGGRLPWMGIVADTPDKMIQLIGNVKKNLPLSKLCEGKPKQFIAFIEHVRKLGYYDLPDYDYLRGLMDEVLKEEGEIDDGNFDWISYLSSMREMQIKKRRKELEKERKEKEKEQKRLAKKNKKNKKEKNKEVKITVNALPNEKGMNNDKIEKENIPKSKSNELISKNNNEKQSISESVKSNTSSKRSSTGFKSRIMNFLKKN</sequence>
<feature type="region of interest" description="Disordered" evidence="2">
    <location>
        <begin position="30"/>
        <end position="73"/>
    </location>
</feature>
<evidence type="ECO:0000313" key="4">
    <source>
        <dbReference type="EMBL" id="ORY75250.1"/>
    </source>
</evidence>
<protein>
    <recommendedName>
        <fullName evidence="1">non-specific serine/threonine protein kinase</fullName>
        <ecNumber evidence="1">2.7.11.1</ecNumber>
    </recommendedName>
</protein>
<dbReference type="Proteomes" id="UP000193920">
    <property type="component" value="Unassembled WGS sequence"/>
</dbReference>
<evidence type="ECO:0000256" key="1">
    <source>
        <dbReference type="ARBA" id="ARBA00012513"/>
    </source>
</evidence>
<dbReference type="PROSITE" id="PS00108">
    <property type="entry name" value="PROTEIN_KINASE_ST"/>
    <property type="match status" value="1"/>
</dbReference>
<dbReference type="PROSITE" id="PS50011">
    <property type="entry name" value="PROTEIN_KINASE_DOM"/>
    <property type="match status" value="1"/>
</dbReference>
<evidence type="ECO:0000256" key="2">
    <source>
        <dbReference type="SAM" id="MobiDB-lite"/>
    </source>
</evidence>
<evidence type="ECO:0000313" key="5">
    <source>
        <dbReference type="Proteomes" id="UP000193920"/>
    </source>
</evidence>
<dbReference type="SUPFAM" id="SSF56112">
    <property type="entry name" value="Protein kinase-like (PK-like)"/>
    <property type="match status" value="1"/>
</dbReference>
<feature type="domain" description="Protein kinase" evidence="3">
    <location>
        <begin position="93"/>
        <end position="370"/>
    </location>
</feature>
<gene>
    <name evidence="4" type="ORF">LY90DRAFT_451176</name>
</gene>
<dbReference type="GO" id="GO:0004674">
    <property type="term" value="F:protein serine/threonine kinase activity"/>
    <property type="evidence" value="ECO:0007669"/>
    <property type="project" value="UniProtKB-EC"/>
</dbReference>
<dbReference type="AlphaFoldDB" id="A0A1Y2EUL0"/>
<accession>A0A1Y2EUL0</accession>
<evidence type="ECO:0000259" key="3">
    <source>
        <dbReference type="PROSITE" id="PS50011"/>
    </source>
</evidence>